<evidence type="ECO:0000313" key="4">
    <source>
        <dbReference type="Proteomes" id="UP000316079"/>
    </source>
</evidence>
<dbReference type="Proteomes" id="UP000316079">
    <property type="component" value="Unassembled WGS sequence"/>
</dbReference>
<comment type="caution">
    <text evidence="3">The sequence shown here is derived from an EMBL/GenBank/DDBJ whole genome shotgun (WGS) entry which is preliminary data.</text>
</comment>
<reference evidence="3 4" key="1">
    <citation type="journal article" date="2019" name="Sci. Data">
        <title>Hybrid genome assembly and annotation of Danionella translucida.</title>
        <authorList>
            <person name="Kadobianskyi M."/>
            <person name="Schulze L."/>
            <person name="Schuelke M."/>
            <person name="Judkewitz B."/>
        </authorList>
    </citation>
    <scope>NUCLEOTIDE SEQUENCE [LARGE SCALE GENOMIC DNA]</scope>
    <source>
        <strain evidence="3 4">Bolton</strain>
    </source>
</reference>
<evidence type="ECO:0000313" key="3">
    <source>
        <dbReference type="EMBL" id="TRY60515.1"/>
    </source>
</evidence>
<feature type="coiled-coil region" evidence="1">
    <location>
        <begin position="309"/>
        <end position="336"/>
    </location>
</feature>
<sequence>MDPGDKQKHVDEHTARAMTTSLFHEGVGGSSYSTVAKSDKRCSTSQTESNRRTYRNRTEEMGSKCELLKRGTPEELVHDYVRILTSEQGERIEHTQHSGVNNGVNGLLESLWVEIYYGMLLCVAHQLLHNSELKPNMTPTLLEEPVLIVSTCCAPVPAVYLRPSFQEHLQGKETMPTLPIIRTAGVSGRTSSLCSEILGHTSILVTHQWPASPLSHLYGRISTSKGLLSAYRLPPGTLRVLFLLLPSNPLSMVIFGRKYNKLPQSLLGQDVICDYRNLSQLILVPPLPNTSAMSIVCVPLSSGEDSCEMQTVEMELEAVEKQIRDLFVKQAQLRERKAAHGSVDASQKHMYIIRLFLILNPWWYNGEKSRALDSPSAQGQPSKDLDLGIELNWGQSYNGLGQMLLAAEKINQGWMTHCGHSKEIYLDFLFQEHADASLVSDVDGEHFFSTDGGVDLSIGQTSRHITQQQAHHLSSPDQSCRRGLQAGFKLRGVVHPSPENILAAEIVSSDDREDRVTPLFSHELQCLFEMRAGRILGHLWAPPVHFSTPSQGHFGNLVMIGGHPHTWDAFTSSTSEDESSDMSGIVKCLDQDGGFLIQLMGTAARSGHFDDAFLLGNYRDESVAPLDLLCHIGCASLSGDASCLHNSFQDHDDFQVAALQLHRREVIERTVLVDDVADDQRRTAALMIMLLRKSPTRIMKHSLLLRTAMTACRLKMRVSARRCDCAVFMKIQPSITALMIKPMMFCNMRKAMAAGHCSVIIRPPKPIVTCTSMENRKAEVKELKQSKGIHDRVNKSKQQSYCSSQATHLTLVTHCSTTILRCGSRSPCAKATSHQDMAKSNQLHKKVMVKMTSVKRHFRSTSVVKTSCKKRPCSRMFLCAKLQAPLLAMKRALFTRSLNTGLRGTRDTSAGRANSSGMMLFRGSITEQA</sequence>
<evidence type="ECO:0000256" key="1">
    <source>
        <dbReference type="SAM" id="Coils"/>
    </source>
</evidence>
<dbReference type="OrthoDB" id="10072345at2759"/>
<evidence type="ECO:0000256" key="2">
    <source>
        <dbReference type="SAM" id="MobiDB-lite"/>
    </source>
</evidence>
<protein>
    <submittedName>
        <fullName evidence="3">Uncharacterized protein</fullName>
    </submittedName>
</protein>
<dbReference type="EMBL" id="SRMA01027048">
    <property type="protein sequence ID" value="TRY60515.1"/>
    <property type="molecule type" value="Genomic_DNA"/>
</dbReference>
<dbReference type="AlphaFoldDB" id="A0A553N503"/>
<gene>
    <name evidence="3" type="ORF">DNTS_001485</name>
</gene>
<name>A0A553N503_9TELE</name>
<keyword evidence="1" id="KW-0175">Coiled coil</keyword>
<organism evidence="3 4">
    <name type="scientific">Danionella cerebrum</name>
    <dbReference type="NCBI Taxonomy" id="2873325"/>
    <lineage>
        <taxon>Eukaryota</taxon>
        <taxon>Metazoa</taxon>
        <taxon>Chordata</taxon>
        <taxon>Craniata</taxon>
        <taxon>Vertebrata</taxon>
        <taxon>Euteleostomi</taxon>
        <taxon>Actinopterygii</taxon>
        <taxon>Neopterygii</taxon>
        <taxon>Teleostei</taxon>
        <taxon>Ostariophysi</taxon>
        <taxon>Cypriniformes</taxon>
        <taxon>Danionidae</taxon>
        <taxon>Danioninae</taxon>
        <taxon>Danionella</taxon>
    </lineage>
</organism>
<keyword evidence="4" id="KW-1185">Reference proteome</keyword>
<accession>A0A553N503</accession>
<proteinExistence type="predicted"/>
<feature type="region of interest" description="Disordered" evidence="2">
    <location>
        <begin position="29"/>
        <end position="59"/>
    </location>
</feature>